<keyword evidence="4 5" id="KW-0472">Membrane</keyword>
<evidence type="ECO:0000313" key="7">
    <source>
        <dbReference type="EMBL" id="KAI9633240.1"/>
    </source>
</evidence>
<evidence type="ECO:0000256" key="4">
    <source>
        <dbReference type="ARBA" id="ARBA00023136"/>
    </source>
</evidence>
<dbReference type="PANTHER" id="PTHR11863">
    <property type="entry name" value="STEROL DESATURASE"/>
    <property type="match status" value="1"/>
</dbReference>
<dbReference type="GO" id="GO:0016020">
    <property type="term" value="C:membrane"/>
    <property type="evidence" value="ECO:0007669"/>
    <property type="project" value="UniProtKB-SubCell"/>
</dbReference>
<feature type="domain" description="Fatty acid hydroxylase" evidence="6">
    <location>
        <begin position="166"/>
        <end position="296"/>
    </location>
</feature>
<comment type="caution">
    <text evidence="7">The sequence shown here is derived from an EMBL/GenBank/DDBJ whole genome shotgun (WGS) entry which is preliminary data.</text>
</comment>
<reference evidence="7" key="1">
    <citation type="journal article" date="2022" name="G3 (Bethesda)">
        <title>High quality genome of the basidiomycete yeast Dioszegia hungarica PDD-24b-2 isolated from cloud water.</title>
        <authorList>
            <person name="Jarrige D."/>
            <person name="Haridas S."/>
            <person name="Bleykasten-Grosshans C."/>
            <person name="Joly M."/>
            <person name="Nadalig T."/>
            <person name="Sancelme M."/>
            <person name="Vuilleumier S."/>
            <person name="Grigoriev I.V."/>
            <person name="Amato P."/>
            <person name="Bringel F."/>
        </authorList>
    </citation>
    <scope>NUCLEOTIDE SEQUENCE</scope>
    <source>
        <strain evidence="7">PDD-24b-2</strain>
    </source>
</reference>
<keyword evidence="2 5" id="KW-0812">Transmembrane</keyword>
<protein>
    <submittedName>
        <fullName evidence="7">Fatty acid hydroxylase</fullName>
    </submittedName>
</protein>
<accession>A0AA38LRL8</accession>
<keyword evidence="8" id="KW-1185">Reference proteome</keyword>
<dbReference type="Pfam" id="PF04116">
    <property type="entry name" value="FA_hydroxylase"/>
    <property type="match status" value="1"/>
</dbReference>
<evidence type="ECO:0000313" key="8">
    <source>
        <dbReference type="Proteomes" id="UP001164286"/>
    </source>
</evidence>
<dbReference type="GO" id="GO:0016491">
    <property type="term" value="F:oxidoreductase activity"/>
    <property type="evidence" value="ECO:0007669"/>
    <property type="project" value="InterPro"/>
</dbReference>
<gene>
    <name evidence="7" type="ORF">MKK02DRAFT_29113</name>
</gene>
<dbReference type="GO" id="GO:0005506">
    <property type="term" value="F:iron ion binding"/>
    <property type="evidence" value="ECO:0007669"/>
    <property type="project" value="InterPro"/>
</dbReference>
<evidence type="ECO:0000256" key="5">
    <source>
        <dbReference type="SAM" id="Phobius"/>
    </source>
</evidence>
<evidence type="ECO:0000256" key="3">
    <source>
        <dbReference type="ARBA" id="ARBA00022989"/>
    </source>
</evidence>
<dbReference type="InterPro" id="IPR050307">
    <property type="entry name" value="Sterol_Desaturase_Related"/>
</dbReference>
<comment type="subcellular location">
    <subcellularLocation>
        <location evidence="1">Membrane</location>
    </subcellularLocation>
</comment>
<dbReference type="AlphaFoldDB" id="A0AA38LRL8"/>
<evidence type="ECO:0000256" key="1">
    <source>
        <dbReference type="ARBA" id="ARBA00004370"/>
    </source>
</evidence>
<keyword evidence="3 5" id="KW-1133">Transmembrane helix</keyword>
<evidence type="ECO:0000256" key="2">
    <source>
        <dbReference type="ARBA" id="ARBA00022692"/>
    </source>
</evidence>
<dbReference type="EMBL" id="JAKWFO010000011">
    <property type="protein sequence ID" value="KAI9633240.1"/>
    <property type="molecule type" value="Genomic_DNA"/>
</dbReference>
<dbReference type="Proteomes" id="UP001164286">
    <property type="component" value="Unassembled WGS sequence"/>
</dbReference>
<dbReference type="GeneID" id="77726919"/>
<feature type="transmembrane region" description="Helical" evidence="5">
    <location>
        <begin position="160"/>
        <end position="179"/>
    </location>
</feature>
<evidence type="ECO:0000259" key="6">
    <source>
        <dbReference type="Pfam" id="PF04116"/>
    </source>
</evidence>
<dbReference type="RefSeq" id="XP_052943017.1">
    <property type="nucleotide sequence ID" value="XM_053087714.1"/>
</dbReference>
<proteinExistence type="predicted"/>
<sequence length="334" mass="38351">MDIILQLADTYLLDDLYARLLPSPTFSGVAPALEFLNNTALPSPYITSPTYGLPLSSLPGKAVSSLPRDSIVRQTISLFWIAWIGSAALYFFFSGISYHYFFDQRLKHHPRYLKNQIRMEIISSMIAMPSIDVLTLPIFVSEVRGKSLLYDNVADYGYAWLAASTLAYLVFNDVAIYWIHRIEHHPRLYKYIHKPHHKWVIPTPWAALAFHPLDGFLQSLPYHIFVFICPMQKTLYISLFVLVQIWTVFIHDSSLVQDSVLERYFINSPGHHTLHHIYFSPNLGQYLTFADKFWGTHREPEPHLDPIHAAVKAMKAKGLADADGNEIVQHKKDL</sequence>
<organism evidence="7 8">
    <name type="scientific">Dioszegia hungarica</name>
    <dbReference type="NCBI Taxonomy" id="4972"/>
    <lineage>
        <taxon>Eukaryota</taxon>
        <taxon>Fungi</taxon>
        <taxon>Dikarya</taxon>
        <taxon>Basidiomycota</taxon>
        <taxon>Agaricomycotina</taxon>
        <taxon>Tremellomycetes</taxon>
        <taxon>Tremellales</taxon>
        <taxon>Bulleribasidiaceae</taxon>
        <taxon>Dioszegia</taxon>
    </lineage>
</organism>
<dbReference type="InterPro" id="IPR006694">
    <property type="entry name" value="Fatty_acid_hydroxylase"/>
</dbReference>
<feature type="transmembrane region" description="Helical" evidence="5">
    <location>
        <begin position="121"/>
        <end position="140"/>
    </location>
</feature>
<name>A0AA38LRL8_9TREE</name>
<dbReference type="GO" id="GO:0008610">
    <property type="term" value="P:lipid biosynthetic process"/>
    <property type="evidence" value="ECO:0007669"/>
    <property type="project" value="InterPro"/>
</dbReference>
<feature type="transmembrane region" description="Helical" evidence="5">
    <location>
        <begin position="78"/>
        <end position="101"/>
    </location>
</feature>